<name>A0A2T8I9X2_9POAL</name>
<reference evidence="1" key="1">
    <citation type="submission" date="2018-04" db="EMBL/GenBank/DDBJ databases">
        <title>WGS assembly of Panicum hallii.</title>
        <authorList>
            <person name="Lovell J."/>
            <person name="Jenkins J."/>
            <person name="Lowry D."/>
            <person name="Mamidi S."/>
            <person name="Sreedasyam A."/>
            <person name="Weng X."/>
            <person name="Barry K."/>
            <person name="Bonette J."/>
            <person name="Campitelli B."/>
            <person name="Daum C."/>
            <person name="Gordon S."/>
            <person name="Gould B."/>
            <person name="Lipzen A."/>
            <person name="Macqueen A."/>
            <person name="Palacio-Mejia J."/>
            <person name="Plott C."/>
            <person name="Shakirov E."/>
            <person name="Shu S."/>
            <person name="Yoshinaga Y."/>
            <person name="Zane M."/>
            <person name="Rokhsar D."/>
            <person name="Grimwood J."/>
            <person name="Schmutz J."/>
            <person name="Juenger T."/>
        </authorList>
    </citation>
    <scope>NUCLEOTIDE SEQUENCE [LARGE SCALE GENOMIC DNA]</scope>
    <source>
        <strain evidence="1">FIL2</strain>
    </source>
</reference>
<dbReference type="AlphaFoldDB" id="A0A2T8I9X2"/>
<protein>
    <submittedName>
        <fullName evidence="1">Uncharacterized protein</fullName>
    </submittedName>
</protein>
<organism evidence="1">
    <name type="scientific">Panicum hallii</name>
    <dbReference type="NCBI Taxonomy" id="206008"/>
    <lineage>
        <taxon>Eukaryota</taxon>
        <taxon>Viridiplantae</taxon>
        <taxon>Streptophyta</taxon>
        <taxon>Embryophyta</taxon>
        <taxon>Tracheophyta</taxon>
        <taxon>Spermatophyta</taxon>
        <taxon>Magnoliopsida</taxon>
        <taxon>Liliopsida</taxon>
        <taxon>Poales</taxon>
        <taxon>Poaceae</taxon>
        <taxon>PACMAD clade</taxon>
        <taxon>Panicoideae</taxon>
        <taxon>Panicodae</taxon>
        <taxon>Paniceae</taxon>
        <taxon>Panicinae</taxon>
        <taxon>Panicum</taxon>
        <taxon>Panicum sect. Panicum</taxon>
    </lineage>
</organism>
<accession>A0A2T8I9X2</accession>
<proteinExistence type="predicted"/>
<gene>
    <name evidence="1" type="ORF">PAHAL_8G226100</name>
</gene>
<dbReference type="Proteomes" id="UP000243499">
    <property type="component" value="Chromosome 8"/>
</dbReference>
<dbReference type="Gramene" id="PVH34465">
    <property type="protein sequence ID" value="PVH34465"/>
    <property type="gene ID" value="PAHAL_8G226100"/>
</dbReference>
<evidence type="ECO:0000313" key="1">
    <source>
        <dbReference type="EMBL" id="PVH34465.1"/>
    </source>
</evidence>
<sequence>MAWKRDIKASALTCMKTSLSINVIRQSYNSCSPTLFLSFSITRSIVENTLSTLAVAMGRTSTNLRSL</sequence>
<dbReference type="EMBL" id="CM008053">
    <property type="protein sequence ID" value="PVH34465.1"/>
    <property type="molecule type" value="Genomic_DNA"/>
</dbReference>